<comment type="subcellular location">
    <subcellularLocation>
        <location evidence="1">Membrane</location>
        <topology evidence="1">Multi-pass membrane protein</topology>
    </subcellularLocation>
</comment>
<keyword evidence="2 5" id="KW-0812">Transmembrane</keyword>
<dbReference type="InterPro" id="IPR053231">
    <property type="entry name" value="GPCR_LN-TM7"/>
</dbReference>
<feature type="domain" description="G-protein coupled receptors family 2 profile 2" evidence="6">
    <location>
        <begin position="1"/>
        <end position="186"/>
    </location>
</feature>
<feature type="transmembrane region" description="Helical" evidence="5">
    <location>
        <begin position="141"/>
        <end position="158"/>
    </location>
</feature>
<dbReference type="GO" id="GO:0004930">
    <property type="term" value="F:G protein-coupled receptor activity"/>
    <property type="evidence" value="ECO:0007669"/>
    <property type="project" value="InterPro"/>
</dbReference>
<evidence type="ECO:0000313" key="7">
    <source>
        <dbReference type="EMBL" id="CAD7624442.1"/>
    </source>
</evidence>
<evidence type="ECO:0000256" key="5">
    <source>
        <dbReference type="SAM" id="Phobius"/>
    </source>
</evidence>
<dbReference type="PANTHER" id="PTHR45902">
    <property type="entry name" value="LATROPHILIN RECEPTOR-LIKE PROTEIN A"/>
    <property type="match status" value="1"/>
</dbReference>
<dbReference type="Proteomes" id="UP000759131">
    <property type="component" value="Unassembled WGS sequence"/>
</dbReference>
<name>A0A7R9PXY7_9ACAR</name>
<feature type="transmembrane region" description="Helical" evidence="5">
    <location>
        <begin position="164"/>
        <end position="184"/>
    </location>
</feature>
<dbReference type="Gene3D" id="1.20.1070.10">
    <property type="entry name" value="Rhodopsin 7-helix transmembrane proteins"/>
    <property type="match status" value="1"/>
</dbReference>
<dbReference type="CDD" id="cd15039">
    <property type="entry name" value="7tmB3_Methuselah-like"/>
    <property type="match status" value="1"/>
</dbReference>
<evidence type="ECO:0000256" key="4">
    <source>
        <dbReference type="ARBA" id="ARBA00023136"/>
    </source>
</evidence>
<dbReference type="PROSITE" id="PS50261">
    <property type="entry name" value="G_PROTEIN_RECEP_F2_4"/>
    <property type="match status" value="1"/>
</dbReference>
<organism evidence="7">
    <name type="scientific">Medioppia subpectinata</name>
    <dbReference type="NCBI Taxonomy" id="1979941"/>
    <lineage>
        <taxon>Eukaryota</taxon>
        <taxon>Metazoa</taxon>
        <taxon>Ecdysozoa</taxon>
        <taxon>Arthropoda</taxon>
        <taxon>Chelicerata</taxon>
        <taxon>Arachnida</taxon>
        <taxon>Acari</taxon>
        <taxon>Acariformes</taxon>
        <taxon>Sarcoptiformes</taxon>
        <taxon>Oribatida</taxon>
        <taxon>Brachypylina</taxon>
        <taxon>Oppioidea</taxon>
        <taxon>Oppiidae</taxon>
        <taxon>Medioppia</taxon>
    </lineage>
</organism>
<evidence type="ECO:0000256" key="2">
    <source>
        <dbReference type="ARBA" id="ARBA00022692"/>
    </source>
</evidence>
<feature type="transmembrane region" description="Helical" evidence="5">
    <location>
        <begin position="461"/>
        <end position="479"/>
    </location>
</feature>
<dbReference type="GO" id="GO:0007166">
    <property type="term" value="P:cell surface receptor signaling pathway"/>
    <property type="evidence" value="ECO:0007669"/>
    <property type="project" value="InterPro"/>
</dbReference>
<proteinExistence type="predicted"/>
<dbReference type="InterPro" id="IPR017981">
    <property type="entry name" value="GPCR_2-like_7TM"/>
</dbReference>
<keyword evidence="3 5" id="KW-1133">Transmembrane helix</keyword>
<dbReference type="OrthoDB" id="6134459at2759"/>
<reference evidence="7" key="1">
    <citation type="submission" date="2020-11" db="EMBL/GenBank/DDBJ databases">
        <authorList>
            <person name="Tran Van P."/>
        </authorList>
    </citation>
    <scope>NUCLEOTIDE SEQUENCE</scope>
</reference>
<sequence>MFTAAFCWMNVMAVDVYNTFANHQSSYRRLKRQNRQKFIIYSCYAWLTPMAIVGISVIVQYTIPISSPYNPAYGLTICCMSHFMAVVIYFLLPLSVVLTLNVTLYIITAHELKQATIRARVVTGSTPATECRARLGLNVRLILVLGPTWIFGFLGMFVNIKTVSYISIVLHGLHGAFIFMTFCMRRKVLLQLRHRLFPTPSTGAKAMAGKRGSSDDSAESVAKSSLDTDKSHYISHDAEKIILMTYFTNELYTISLNYGNQSIGVTGHALTHEVKECTTRHKHFAQHCIQDVRQRWPRADHNMQRVPEFYFTEHDDQNFTYYYDFMGTASGTFPAIDTTTGQANHTGTDQVKPTTLTGMLYEPQKCCIIYELLDCMHTEYKRQCPGLSFAPVDEVLHLSAMQVHDRCDGYHIDNPLYRAIDGSGERHHVNPRNNDKNCHIRFGGTSVDEGKNSAASGLRTTTLLAVVVCAWYMLCLLIQRDPYINKLS</sequence>
<protein>
    <recommendedName>
        <fullName evidence="6">G-protein coupled receptors family 2 profile 2 domain-containing protein</fullName>
    </recommendedName>
</protein>
<keyword evidence="4 5" id="KW-0472">Membrane</keyword>
<dbReference type="Pfam" id="PF00002">
    <property type="entry name" value="7tm_2"/>
    <property type="match status" value="1"/>
</dbReference>
<evidence type="ECO:0000256" key="3">
    <source>
        <dbReference type="ARBA" id="ARBA00022989"/>
    </source>
</evidence>
<dbReference type="PANTHER" id="PTHR45902:SF1">
    <property type="entry name" value="LATROPHILIN RECEPTOR-LIKE PROTEIN A"/>
    <property type="match status" value="1"/>
</dbReference>
<evidence type="ECO:0000259" key="6">
    <source>
        <dbReference type="PROSITE" id="PS50261"/>
    </source>
</evidence>
<accession>A0A7R9PXY7</accession>
<keyword evidence="8" id="KW-1185">Reference proteome</keyword>
<dbReference type="GO" id="GO:0016020">
    <property type="term" value="C:membrane"/>
    <property type="evidence" value="ECO:0007669"/>
    <property type="project" value="UniProtKB-SubCell"/>
</dbReference>
<dbReference type="AlphaFoldDB" id="A0A7R9PXY7"/>
<dbReference type="EMBL" id="CAJPIZ010002325">
    <property type="protein sequence ID" value="CAG2104872.1"/>
    <property type="molecule type" value="Genomic_DNA"/>
</dbReference>
<feature type="transmembrane region" description="Helical" evidence="5">
    <location>
        <begin position="83"/>
        <end position="108"/>
    </location>
</feature>
<evidence type="ECO:0000256" key="1">
    <source>
        <dbReference type="ARBA" id="ARBA00004141"/>
    </source>
</evidence>
<gene>
    <name evidence="7" type="ORF">OSB1V03_LOCUS4887</name>
</gene>
<dbReference type="InterPro" id="IPR000832">
    <property type="entry name" value="GPCR_2_secretin-like"/>
</dbReference>
<evidence type="ECO:0000313" key="8">
    <source>
        <dbReference type="Proteomes" id="UP000759131"/>
    </source>
</evidence>
<feature type="transmembrane region" description="Helical" evidence="5">
    <location>
        <begin position="38"/>
        <end position="63"/>
    </location>
</feature>
<dbReference type="EMBL" id="OC856900">
    <property type="protein sequence ID" value="CAD7624442.1"/>
    <property type="molecule type" value="Genomic_DNA"/>
</dbReference>